<feature type="region of interest" description="Disordered" evidence="1">
    <location>
        <begin position="31"/>
        <end position="67"/>
    </location>
</feature>
<evidence type="ECO:0000256" key="1">
    <source>
        <dbReference type="SAM" id="MobiDB-lite"/>
    </source>
</evidence>
<dbReference type="EMBL" id="UYSL01020490">
    <property type="protein sequence ID" value="VDL74845.1"/>
    <property type="molecule type" value="Genomic_DNA"/>
</dbReference>
<evidence type="ECO:0000313" key="2">
    <source>
        <dbReference type="EMBL" id="VDL74845.1"/>
    </source>
</evidence>
<organism evidence="4">
    <name type="scientific">Nippostrongylus brasiliensis</name>
    <name type="common">Rat hookworm</name>
    <dbReference type="NCBI Taxonomy" id="27835"/>
    <lineage>
        <taxon>Eukaryota</taxon>
        <taxon>Metazoa</taxon>
        <taxon>Ecdysozoa</taxon>
        <taxon>Nematoda</taxon>
        <taxon>Chromadorea</taxon>
        <taxon>Rhabditida</taxon>
        <taxon>Rhabditina</taxon>
        <taxon>Rhabditomorpha</taxon>
        <taxon>Strongyloidea</taxon>
        <taxon>Heligmosomidae</taxon>
        <taxon>Nippostrongylus</taxon>
    </lineage>
</organism>
<accession>A0A0N4Y5H9</accession>
<gene>
    <name evidence="2" type="ORF">NBR_LOCUS11256</name>
</gene>
<reference evidence="2 3" key="2">
    <citation type="submission" date="2018-11" db="EMBL/GenBank/DDBJ databases">
        <authorList>
            <consortium name="Pathogen Informatics"/>
        </authorList>
    </citation>
    <scope>NUCLEOTIDE SEQUENCE [LARGE SCALE GENOMIC DNA]</scope>
</reference>
<evidence type="ECO:0000313" key="3">
    <source>
        <dbReference type="Proteomes" id="UP000271162"/>
    </source>
</evidence>
<dbReference type="Proteomes" id="UP000271162">
    <property type="component" value="Unassembled WGS sequence"/>
</dbReference>
<name>A0A0N4Y5H9_NIPBR</name>
<protein>
    <submittedName>
        <fullName evidence="4">BHLH domain-containing protein</fullName>
    </submittedName>
</protein>
<dbReference type="STRING" id="27835.A0A0N4Y5H9"/>
<dbReference type="WBParaSite" id="NBR_0001125501-mRNA-1">
    <property type="protein sequence ID" value="NBR_0001125501-mRNA-1"/>
    <property type="gene ID" value="NBR_0001125501"/>
</dbReference>
<reference evidence="4" key="1">
    <citation type="submission" date="2017-02" db="UniProtKB">
        <authorList>
            <consortium name="WormBaseParasite"/>
        </authorList>
    </citation>
    <scope>IDENTIFICATION</scope>
</reference>
<keyword evidence="3" id="KW-1185">Reference proteome</keyword>
<dbReference type="AlphaFoldDB" id="A0A0N4Y5H9"/>
<proteinExistence type="predicted"/>
<evidence type="ECO:0000313" key="4">
    <source>
        <dbReference type="WBParaSite" id="NBR_0001125501-mRNA-1"/>
    </source>
</evidence>
<sequence length="199" mass="22102">MQKSTNRTSGSVLRERTRLILDWDKPSARHHPYRVRRLSGGSTCSTDSSQPSPSSVSSLPDSPHPAMRTARDIQVFERLRRFVPSLSSERNAFRILVDYVTQVMELEQRLEEMESKVEIKPCLNTGPTAYTCSYMSNRQQVTPHSPEASLFEISCSGGGGVWGGRAWYHQVTLNPIETAADTTNRNLSSSLSPGGSPCQ</sequence>
<feature type="compositionally biased region" description="Low complexity" evidence="1">
    <location>
        <begin position="42"/>
        <end position="65"/>
    </location>
</feature>